<evidence type="ECO:0000313" key="2">
    <source>
        <dbReference type="EMBL" id="CAG6489475.1"/>
    </source>
</evidence>
<sequence>MRRPQWRTSRTTCSGSVRYSASTRRKRRSSPGCPLRQSCKGLNQYVEQSEIISPSLFQSSQRRPAKATRHGLQHRCDHAGRQRRHLCAQRRRQSGAREAVQGGQSRRHDGNSAANIRLTKFAHEFNSFPGCR</sequence>
<reference evidence="2" key="1">
    <citation type="submission" date="2021-05" db="EMBL/GenBank/DDBJ databases">
        <authorList>
            <person name="Alioto T."/>
            <person name="Alioto T."/>
            <person name="Gomez Garrido J."/>
        </authorList>
    </citation>
    <scope>NUCLEOTIDE SEQUENCE</scope>
</reference>
<accession>A0A8D8CDE2</accession>
<evidence type="ECO:0000256" key="1">
    <source>
        <dbReference type="SAM" id="MobiDB-lite"/>
    </source>
</evidence>
<dbReference type="AlphaFoldDB" id="A0A8D8CDE2"/>
<organism evidence="2">
    <name type="scientific">Culex pipiens</name>
    <name type="common">House mosquito</name>
    <dbReference type="NCBI Taxonomy" id="7175"/>
    <lineage>
        <taxon>Eukaryota</taxon>
        <taxon>Metazoa</taxon>
        <taxon>Ecdysozoa</taxon>
        <taxon>Arthropoda</taxon>
        <taxon>Hexapoda</taxon>
        <taxon>Insecta</taxon>
        <taxon>Pterygota</taxon>
        <taxon>Neoptera</taxon>
        <taxon>Endopterygota</taxon>
        <taxon>Diptera</taxon>
        <taxon>Nematocera</taxon>
        <taxon>Culicoidea</taxon>
        <taxon>Culicidae</taxon>
        <taxon>Culicinae</taxon>
        <taxon>Culicini</taxon>
        <taxon>Culex</taxon>
        <taxon>Culex</taxon>
    </lineage>
</organism>
<protein>
    <submittedName>
        <fullName evidence="2">(northern house mosquito) hypothetical protein</fullName>
    </submittedName>
</protein>
<proteinExistence type="predicted"/>
<feature type="compositionally biased region" description="Polar residues" evidence="1">
    <location>
        <begin position="1"/>
        <end position="22"/>
    </location>
</feature>
<feature type="compositionally biased region" description="Basic residues" evidence="1">
    <location>
        <begin position="81"/>
        <end position="94"/>
    </location>
</feature>
<feature type="region of interest" description="Disordered" evidence="1">
    <location>
        <begin position="55"/>
        <end position="113"/>
    </location>
</feature>
<feature type="region of interest" description="Disordered" evidence="1">
    <location>
        <begin position="1"/>
        <end position="35"/>
    </location>
</feature>
<dbReference type="EMBL" id="HBUE01112676">
    <property type="protein sequence ID" value="CAG6489475.1"/>
    <property type="molecule type" value="Transcribed_RNA"/>
</dbReference>
<feature type="compositionally biased region" description="Basic residues" evidence="1">
    <location>
        <begin position="63"/>
        <end position="73"/>
    </location>
</feature>
<name>A0A8D8CDE2_CULPI</name>